<reference evidence="1 2" key="1">
    <citation type="journal article" date="2017" name="Genome Announc.">
        <title>Draft Genome Sequence of Romboutsia maritimum sp. nov. Strain CCRI-22766(T), Isolated from Coastal Estuarine Mud.</title>
        <authorList>
            <person name="Maheux A.F."/>
            <person name="Boudreau D.K."/>
            <person name="Berube E."/>
            <person name="Boissinot M."/>
            <person name="Raymond F."/>
            <person name="Brodeur S."/>
            <person name="Corbeil J."/>
            <person name="Brightwell G."/>
            <person name="Broda D."/>
            <person name="Omar R.F."/>
            <person name="Bergeron M.G."/>
        </authorList>
    </citation>
    <scope>NUCLEOTIDE SEQUENCE [LARGE SCALE GENOMIC DNA]</scope>
    <source>
        <strain evidence="1 2">CCRI-22766</strain>
    </source>
</reference>
<accession>A0A371IT98</accession>
<dbReference type="Proteomes" id="UP000243494">
    <property type="component" value="Unassembled WGS sequence"/>
</dbReference>
<proteinExistence type="predicted"/>
<dbReference type="EMBL" id="NOJZ02000009">
    <property type="protein sequence ID" value="RDY23707.1"/>
    <property type="molecule type" value="Genomic_DNA"/>
</dbReference>
<keyword evidence="2" id="KW-1185">Reference proteome</keyword>
<dbReference type="OrthoDB" id="1753509at2"/>
<comment type="caution">
    <text evidence="1">The sequence shown here is derived from an EMBL/GenBank/DDBJ whole genome shotgun (WGS) entry which is preliminary data.</text>
</comment>
<dbReference type="RefSeq" id="WP_115976046.1">
    <property type="nucleotide sequence ID" value="NZ_NOJZ02000009.1"/>
</dbReference>
<organism evidence="1 2">
    <name type="scientific">Romboutsia maritimum</name>
    <dbReference type="NCBI Taxonomy" id="2020948"/>
    <lineage>
        <taxon>Bacteria</taxon>
        <taxon>Bacillati</taxon>
        <taxon>Bacillota</taxon>
        <taxon>Clostridia</taxon>
        <taxon>Peptostreptococcales</taxon>
        <taxon>Peptostreptococcaceae</taxon>
        <taxon>Romboutsia</taxon>
    </lineage>
</organism>
<evidence type="ECO:0000313" key="1">
    <source>
        <dbReference type="EMBL" id="RDY23707.1"/>
    </source>
</evidence>
<dbReference type="AlphaFoldDB" id="A0A371IT98"/>
<evidence type="ECO:0000313" key="2">
    <source>
        <dbReference type="Proteomes" id="UP000243494"/>
    </source>
</evidence>
<protein>
    <submittedName>
        <fullName evidence="1">Uncharacterized protein</fullName>
    </submittedName>
</protein>
<name>A0A371IT98_9FIRM</name>
<sequence length="94" mass="11432">MSQITFENRKLKINYIEKYITDTNNRTYIFDVDIKDFDTPILSVEYSENEEAILRTWIRDEESDNAPKNHVVYKLFSLIEFEVFEIMKFMIKHI</sequence>
<gene>
    <name evidence="1" type="ORF">CHF27_007175</name>
</gene>